<feature type="transmembrane region" description="Helical" evidence="1">
    <location>
        <begin position="137"/>
        <end position="156"/>
    </location>
</feature>
<feature type="transmembrane region" description="Helical" evidence="1">
    <location>
        <begin position="58"/>
        <end position="82"/>
    </location>
</feature>
<accession>A0ABQ2KYE9</accession>
<keyword evidence="1" id="KW-0812">Transmembrane</keyword>
<protein>
    <recommendedName>
        <fullName evidence="4">DUF5668 domain-containing protein</fullName>
    </recommendedName>
</protein>
<evidence type="ECO:0008006" key="4">
    <source>
        <dbReference type="Google" id="ProtNLM"/>
    </source>
</evidence>
<keyword evidence="1" id="KW-0472">Membrane</keyword>
<keyword evidence="1" id="KW-1133">Transmembrane helix</keyword>
<sequence length="170" mass="18905">MPNNNQKAVGIFILAAGLIILLGQWGVFAFLGRVFWPLLILIPGAALHLAYATGRLPAWTLIPGAMLTVYGLVFSLCNTWGFELIDELWPAFILGLGIGIYEYAVFASKRRETLRYAAIGLIGFSLIMFIFNLLGPLFLYVFSVLLILAGAWLFFWPKAKSGKSNGWRKM</sequence>
<evidence type="ECO:0000313" key="3">
    <source>
        <dbReference type="Proteomes" id="UP000606653"/>
    </source>
</evidence>
<dbReference type="EMBL" id="BMLN01000003">
    <property type="protein sequence ID" value="GGN96662.1"/>
    <property type="molecule type" value="Genomic_DNA"/>
</dbReference>
<feature type="transmembrane region" description="Helical" evidence="1">
    <location>
        <begin position="34"/>
        <end position="51"/>
    </location>
</feature>
<gene>
    <name evidence="2" type="ORF">GCM10010969_13840</name>
</gene>
<proteinExistence type="predicted"/>
<dbReference type="Proteomes" id="UP000606653">
    <property type="component" value="Unassembled WGS sequence"/>
</dbReference>
<reference evidence="3" key="1">
    <citation type="journal article" date="2019" name="Int. J. Syst. Evol. Microbiol.">
        <title>The Global Catalogue of Microorganisms (GCM) 10K type strain sequencing project: providing services to taxonomists for standard genome sequencing and annotation.</title>
        <authorList>
            <consortium name="The Broad Institute Genomics Platform"/>
            <consortium name="The Broad Institute Genome Sequencing Center for Infectious Disease"/>
            <person name="Wu L."/>
            <person name="Ma J."/>
        </authorList>
    </citation>
    <scope>NUCLEOTIDE SEQUENCE [LARGE SCALE GENOMIC DNA]</scope>
    <source>
        <strain evidence="3">CGMCC 1.6964</strain>
    </source>
</reference>
<name>A0ABQ2KYE9_9BACL</name>
<keyword evidence="3" id="KW-1185">Reference proteome</keyword>
<dbReference type="RefSeq" id="WP_018975697.1">
    <property type="nucleotide sequence ID" value="NZ_BMLN01000003.1"/>
</dbReference>
<feature type="transmembrane region" description="Helical" evidence="1">
    <location>
        <begin position="9"/>
        <end position="28"/>
    </location>
</feature>
<evidence type="ECO:0000256" key="1">
    <source>
        <dbReference type="SAM" id="Phobius"/>
    </source>
</evidence>
<feature type="transmembrane region" description="Helical" evidence="1">
    <location>
        <begin position="88"/>
        <end position="106"/>
    </location>
</feature>
<feature type="transmembrane region" description="Helical" evidence="1">
    <location>
        <begin position="113"/>
        <end position="131"/>
    </location>
</feature>
<comment type="caution">
    <text evidence="2">The sequence shown here is derived from an EMBL/GenBank/DDBJ whole genome shotgun (WGS) entry which is preliminary data.</text>
</comment>
<organism evidence="2 3">
    <name type="scientific">Saccharibacillus kuerlensis</name>
    <dbReference type="NCBI Taxonomy" id="459527"/>
    <lineage>
        <taxon>Bacteria</taxon>
        <taxon>Bacillati</taxon>
        <taxon>Bacillota</taxon>
        <taxon>Bacilli</taxon>
        <taxon>Bacillales</taxon>
        <taxon>Paenibacillaceae</taxon>
        <taxon>Saccharibacillus</taxon>
    </lineage>
</organism>
<evidence type="ECO:0000313" key="2">
    <source>
        <dbReference type="EMBL" id="GGN96662.1"/>
    </source>
</evidence>